<keyword evidence="2 4" id="KW-0547">Nucleotide-binding</keyword>
<dbReference type="Proteomes" id="UP000249522">
    <property type="component" value="Unassembled WGS sequence"/>
</dbReference>
<keyword evidence="7" id="KW-1185">Reference proteome</keyword>
<dbReference type="Pfam" id="PF13535">
    <property type="entry name" value="ATP-grasp_4"/>
    <property type="match status" value="1"/>
</dbReference>
<gene>
    <name evidence="6" type="ORF">DNH61_06230</name>
</gene>
<protein>
    <submittedName>
        <fullName evidence="6">Carboxylate--amine ligase</fullName>
    </submittedName>
</protein>
<feature type="domain" description="ATP-grasp" evidence="5">
    <location>
        <begin position="108"/>
        <end position="303"/>
    </location>
</feature>
<dbReference type="InterPro" id="IPR011761">
    <property type="entry name" value="ATP-grasp"/>
</dbReference>
<dbReference type="OrthoDB" id="2210549at2"/>
<evidence type="ECO:0000256" key="2">
    <source>
        <dbReference type="ARBA" id="ARBA00022741"/>
    </source>
</evidence>
<dbReference type="GO" id="GO:0005524">
    <property type="term" value="F:ATP binding"/>
    <property type="evidence" value="ECO:0007669"/>
    <property type="project" value="UniProtKB-UniRule"/>
</dbReference>
<dbReference type="SUPFAM" id="SSF56059">
    <property type="entry name" value="Glutathione synthetase ATP-binding domain-like"/>
    <property type="match status" value="1"/>
</dbReference>
<dbReference type="PANTHER" id="PTHR43585:SF2">
    <property type="entry name" value="ATP-GRASP ENZYME FSQD"/>
    <property type="match status" value="1"/>
</dbReference>
<dbReference type="GO" id="GO:0046872">
    <property type="term" value="F:metal ion binding"/>
    <property type="evidence" value="ECO:0007669"/>
    <property type="project" value="InterPro"/>
</dbReference>
<name>A0A2W1LYN9_9BACL</name>
<reference evidence="6 7" key="1">
    <citation type="submission" date="2018-06" db="EMBL/GenBank/DDBJ databases">
        <title>Paenibacillus imtechensis sp. nov.</title>
        <authorList>
            <person name="Pinnaka A.K."/>
            <person name="Singh H."/>
            <person name="Kaur M."/>
        </authorList>
    </citation>
    <scope>NUCLEOTIDE SEQUENCE [LARGE SCALE GENOMIC DNA]</scope>
    <source>
        <strain evidence="6 7">SMB1</strain>
    </source>
</reference>
<dbReference type="PANTHER" id="PTHR43585">
    <property type="entry name" value="FUMIPYRROLE BIOSYNTHESIS PROTEIN C"/>
    <property type="match status" value="1"/>
</dbReference>
<sequence>MRTVIINRSSAKRVQFHKWLEGIEGEFILVTKDAYSNDFDSFFSSVIGFKDFADNDYIYSYIIDLNKTKEIDYIIALNEFDLLKAAYLREYLGIEGQNSESAMAFRDKVMMKDRLASVVQTPTYQRINHALDLIDFKQKHGLPLVVKPVDGAGSVGVEIIRDENDYRELLEKGIGSNLEVETFVLGEMYHVDGLYRDGELLLSHPSRYIHGCLAFQDSKFLGSVMLETDNELTARLNEAVHRVLDAMPTPGHTISFHAEFFHTEQNELVLCEIASRVGGGMIAEAMLAATGVDILGESARGQCGAPPSFQNASVNQLAGWILIPPKNGTLRALDLSYPYDWVVDYYTKEEYIGKTFDKASSSVDAYISLLVTGESEQQIEERFHIINKWFEDHTKWEFDQDKEGCDGLLSAASQH</sequence>
<evidence type="ECO:0000313" key="7">
    <source>
        <dbReference type="Proteomes" id="UP000249522"/>
    </source>
</evidence>
<dbReference type="PROSITE" id="PS50975">
    <property type="entry name" value="ATP_GRASP"/>
    <property type="match status" value="1"/>
</dbReference>
<keyword evidence="1 6" id="KW-0436">Ligase</keyword>
<dbReference type="Gene3D" id="3.30.1490.20">
    <property type="entry name" value="ATP-grasp fold, A domain"/>
    <property type="match status" value="1"/>
</dbReference>
<proteinExistence type="predicted"/>
<comment type="caution">
    <text evidence="6">The sequence shown here is derived from an EMBL/GenBank/DDBJ whole genome shotgun (WGS) entry which is preliminary data.</text>
</comment>
<dbReference type="Gene3D" id="3.30.470.20">
    <property type="entry name" value="ATP-grasp fold, B domain"/>
    <property type="match status" value="1"/>
</dbReference>
<dbReference type="InterPro" id="IPR013815">
    <property type="entry name" value="ATP_grasp_subdomain_1"/>
</dbReference>
<organism evidence="6 7">
    <name type="scientific">Paenibacillus sambharensis</name>
    <dbReference type="NCBI Taxonomy" id="1803190"/>
    <lineage>
        <taxon>Bacteria</taxon>
        <taxon>Bacillati</taxon>
        <taxon>Bacillota</taxon>
        <taxon>Bacilli</taxon>
        <taxon>Bacillales</taxon>
        <taxon>Paenibacillaceae</taxon>
        <taxon>Paenibacillus</taxon>
    </lineage>
</organism>
<evidence type="ECO:0000259" key="5">
    <source>
        <dbReference type="PROSITE" id="PS50975"/>
    </source>
</evidence>
<evidence type="ECO:0000256" key="4">
    <source>
        <dbReference type="PROSITE-ProRule" id="PRU00409"/>
    </source>
</evidence>
<evidence type="ECO:0000256" key="3">
    <source>
        <dbReference type="ARBA" id="ARBA00022840"/>
    </source>
</evidence>
<dbReference type="RefSeq" id="WP_111145802.1">
    <property type="nucleotide sequence ID" value="NZ_QKRB01000036.1"/>
</dbReference>
<dbReference type="AlphaFoldDB" id="A0A2W1LYN9"/>
<evidence type="ECO:0000256" key="1">
    <source>
        <dbReference type="ARBA" id="ARBA00022598"/>
    </source>
</evidence>
<keyword evidence="3 4" id="KW-0067">ATP-binding</keyword>
<accession>A0A2W1LYN9</accession>
<dbReference type="EMBL" id="QKRB01000036">
    <property type="protein sequence ID" value="PZD96791.1"/>
    <property type="molecule type" value="Genomic_DNA"/>
</dbReference>
<dbReference type="GO" id="GO:0016874">
    <property type="term" value="F:ligase activity"/>
    <property type="evidence" value="ECO:0007669"/>
    <property type="project" value="UniProtKB-KW"/>
</dbReference>
<dbReference type="InterPro" id="IPR052032">
    <property type="entry name" value="ATP-dep_AA_Ligase"/>
</dbReference>
<evidence type="ECO:0000313" key="6">
    <source>
        <dbReference type="EMBL" id="PZD96791.1"/>
    </source>
</evidence>
<dbReference type="Gene3D" id="3.40.50.20">
    <property type="match status" value="1"/>
</dbReference>